<evidence type="ECO:0000256" key="2">
    <source>
        <dbReference type="ARBA" id="ARBA00023015"/>
    </source>
</evidence>
<dbReference type="AlphaFoldDB" id="A0A2Z6N308"/>
<name>A0A2Z6N308_TRISU</name>
<feature type="compositionally biased region" description="Acidic residues" evidence="6">
    <location>
        <begin position="130"/>
        <end position="140"/>
    </location>
</feature>
<dbReference type="EMBL" id="DF973427">
    <property type="protein sequence ID" value="GAU30460.1"/>
    <property type="molecule type" value="Genomic_DNA"/>
</dbReference>
<feature type="compositionally biased region" description="Acidic residues" evidence="6">
    <location>
        <begin position="158"/>
        <end position="231"/>
    </location>
</feature>
<dbReference type="SUPFAM" id="SSF101936">
    <property type="entry name" value="DNA-binding pseudobarrel domain"/>
    <property type="match status" value="2"/>
</dbReference>
<keyword evidence="3" id="KW-0238">DNA-binding</keyword>
<keyword evidence="4" id="KW-0804">Transcription</keyword>
<comment type="subcellular location">
    <subcellularLocation>
        <location evidence="1">Nucleus</location>
    </subcellularLocation>
</comment>
<dbReference type="GO" id="GO:0003677">
    <property type="term" value="F:DNA binding"/>
    <property type="evidence" value="ECO:0007669"/>
    <property type="project" value="UniProtKB-KW"/>
</dbReference>
<dbReference type="InterPro" id="IPR015300">
    <property type="entry name" value="DNA-bd_pseudobarrel_sf"/>
</dbReference>
<keyword evidence="9" id="KW-1185">Reference proteome</keyword>
<proteinExistence type="predicted"/>
<organism evidence="8 9">
    <name type="scientific">Trifolium subterraneum</name>
    <name type="common">Subterranean clover</name>
    <dbReference type="NCBI Taxonomy" id="3900"/>
    <lineage>
        <taxon>Eukaryota</taxon>
        <taxon>Viridiplantae</taxon>
        <taxon>Streptophyta</taxon>
        <taxon>Embryophyta</taxon>
        <taxon>Tracheophyta</taxon>
        <taxon>Spermatophyta</taxon>
        <taxon>Magnoliopsida</taxon>
        <taxon>eudicotyledons</taxon>
        <taxon>Gunneridae</taxon>
        <taxon>Pentapetalae</taxon>
        <taxon>rosids</taxon>
        <taxon>fabids</taxon>
        <taxon>Fabales</taxon>
        <taxon>Fabaceae</taxon>
        <taxon>Papilionoideae</taxon>
        <taxon>50 kb inversion clade</taxon>
        <taxon>NPAAA clade</taxon>
        <taxon>Hologalegina</taxon>
        <taxon>IRL clade</taxon>
        <taxon>Trifolieae</taxon>
        <taxon>Trifolium</taxon>
    </lineage>
</organism>
<dbReference type="PANTHER" id="PTHR31920:SF135">
    <property type="entry name" value="B3 DOMAIN-CONTAINING PROTEIN OS03G0621600-RELATED"/>
    <property type="match status" value="1"/>
</dbReference>
<feature type="region of interest" description="Disordered" evidence="6">
    <location>
        <begin position="130"/>
        <end position="234"/>
    </location>
</feature>
<dbReference type="GO" id="GO:0005634">
    <property type="term" value="C:nucleus"/>
    <property type="evidence" value="ECO:0007669"/>
    <property type="project" value="UniProtKB-SubCell"/>
</dbReference>
<feature type="domain" description="TF-B3" evidence="7">
    <location>
        <begin position="9"/>
        <end position="104"/>
    </location>
</feature>
<evidence type="ECO:0000256" key="5">
    <source>
        <dbReference type="ARBA" id="ARBA00023242"/>
    </source>
</evidence>
<dbReference type="SMART" id="SM01019">
    <property type="entry name" value="B3"/>
    <property type="match status" value="1"/>
</dbReference>
<evidence type="ECO:0000313" key="9">
    <source>
        <dbReference type="Proteomes" id="UP000242715"/>
    </source>
</evidence>
<dbReference type="InterPro" id="IPR050655">
    <property type="entry name" value="Plant_B3_domain"/>
</dbReference>
<evidence type="ECO:0000256" key="6">
    <source>
        <dbReference type="SAM" id="MobiDB-lite"/>
    </source>
</evidence>
<evidence type="ECO:0000256" key="3">
    <source>
        <dbReference type="ARBA" id="ARBA00023125"/>
    </source>
</evidence>
<dbReference type="CDD" id="cd10017">
    <property type="entry name" value="B3_DNA"/>
    <property type="match status" value="1"/>
</dbReference>
<evidence type="ECO:0000259" key="7">
    <source>
        <dbReference type="PROSITE" id="PS50863"/>
    </source>
</evidence>
<evidence type="ECO:0000256" key="4">
    <source>
        <dbReference type="ARBA" id="ARBA00023163"/>
    </source>
</evidence>
<keyword evidence="5" id="KW-0539">Nucleus</keyword>
<protein>
    <recommendedName>
        <fullName evidence="7">TF-B3 domain-containing protein</fullName>
    </recommendedName>
</protein>
<dbReference type="OrthoDB" id="1094641at2759"/>
<dbReference type="PANTHER" id="PTHR31920">
    <property type="entry name" value="B3 DOMAIN-CONTAINING"/>
    <property type="match status" value="1"/>
</dbReference>
<accession>A0A2Z6N308</accession>
<dbReference type="InterPro" id="IPR003340">
    <property type="entry name" value="B3_DNA-bd"/>
</dbReference>
<dbReference type="PROSITE" id="PS50863">
    <property type="entry name" value="B3"/>
    <property type="match status" value="1"/>
</dbReference>
<sequence length="411" mass="48202">MTNIAKEFPDFFTVFHADKHSERMLIPDAFVSLMLSKQKVMKNFILRDHRGKDWHVKARPIGGKLYFNDGWKRFREENCLEENGYIVFTHIENNVFKFKILEQSSMCEKIKVMDEEEENNMMQDVEVVVLDDDDYNEDDDGNVKVMDEEEINNNVMNDQEEEEEEDEDDDDDDDDDNDDDDDDYTMVEEEDDDDDDDDDEEDDDDDDDDFTMVEEEDDDDEDEEEEEDDDDVRIIIKEKKNAGVGKGISRSCEHQHCRTCKARRTGSNSAAPKFEDEIDVEMYIQPGNPQFFAKYSPWRPNELHIPTKVIEDFSLCFPKHITLVCCNCKDVQRNEIAAYHHILPLMSTKHIQKRGKISTWRDGRVTVKGWEGFRKKSMIRENDSCLCEIMLRKDGTIEMLRVHVIGKNCAA</sequence>
<evidence type="ECO:0000256" key="1">
    <source>
        <dbReference type="ARBA" id="ARBA00004123"/>
    </source>
</evidence>
<gene>
    <name evidence="8" type="ORF">TSUD_18400</name>
</gene>
<dbReference type="Gene3D" id="2.40.330.10">
    <property type="entry name" value="DNA-binding pseudobarrel domain"/>
    <property type="match status" value="1"/>
</dbReference>
<reference evidence="9" key="1">
    <citation type="journal article" date="2017" name="Front. Plant Sci.">
        <title>Climate Clever Clovers: New Paradigm to Reduce the Environmental Footprint of Ruminants by Breeding Low Methanogenic Forages Utilizing Haplotype Variation.</title>
        <authorList>
            <person name="Kaur P."/>
            <person name="Appels R."/>
            <person name="Bayer P.E."/>
            <person name="Keeble-Gagnere G."/>
            <person name="Wang J."/>
            <person name="Hirakawa H."/>
            <person name="Shirasawa K."/>
            <person name="Vercoe P."/>
            <person name="Stefanova K."/>
            <person name="Durmic Z."/>
            <person name="Nichols P."/>
            <person name="Revell C."/>
            <person name="Isobe S.N."/>
            <person name="Edwards D."/>
            <person name="Erskine W."/>
        </authorList>
    </citation>
    <scope>NUCLEOTIDE SEQUENCE [LARGE SCALE GENOMIC DNA]</scope>
    <source>
        <strain evidence="9">cv. Daliak</strain>
    </source>
</reference>
<dbReference type="Proteomes" id="UP000242715">
    <property type="component" value="Unassembled WGS sequence"/>
</dbReference>
<evidence type="ECO:0000313" key="8">
    <source>
        <dbReference type="EMBL" id="GAU30460.1"/>
    </source>
</evidence>
<dbReference type="Pfam" id="PF02362">
    <property type="entry name" value="B3"/>
    <property type="match status" value="1"/>
</dbReference>
<keyword evidence="2" id="KW-0805">Transcription regulation</keyword>